<accession>A0AAV8RE58</accession>
<gene>
    <name evidence="1" type="ORF">OPV22_010926</name>
</gene>
<keyword evidence="2" id="KW-1185">Reference proteome</keyword>
<dbReference type="EMBL" id="JAQQAF010000003">
    <property type="protein sequence ID" value="KAJ8500374.1"/>
    <property type="molecule type" value="Genomic_DNA"/>
</dbReference>
<evidence type="ECO:0000313" key="1">
    <source>
        <dbReference type="EMBL" id="KAJ8500374.1"/>
    </source>
</evidence>
<comment type="caution">
    <text evidence="1">The sequence shown here is derived from an EMBL/GenBank/DDBJ whole genome shotgun (WGS) entry which is preliminary data.</text>
</comment>
<evidence type="ECO:0000313" key="2">
    <source>
        <dbReference type="Proteomes" id="UP001222027"/>
    </source>
</evidence>
<proteinExistence type="predicted"/>
<name>A0AAV8RE58_ENSVE</name>
<protein>
    <submittedName>
        <fullName evidence="1">Uncharacterized protein</fullName>
    </submittedName>
</protein>
<organism evidence="1 2">
    <name type="scientific">Ensete ventricosum</name>
    <name type="common">Abyssinian banana</name>
    <name type="synonym">Musa ensete</name>
    <dbReference type="NCBI Taxonomy" id="4639"/>
    <lineage>
        <taxon>Eukaryota</taxon>
        <taxon>Viridiplantae</taxon>
        <taxon>Streptophyta</taxon>
        <taxon>Embryophyta</taxon>
        <taxon>Tracheophyta</taxon>
        <taxon>Spermatophyta</taxon>
        <taxon>Magnoliopsida</taxon>
        <taxon>Liliopsida</taxon>
        <taxon>Zingiberales</taxon>
        <taxon>Musaceae</taxon>
        <taxon>Ensete</taxon>
    </lineage>
</organism>
<sequence>MCSLPGDYGSNPAGLGSDPDMLLRIVQAKLMYSTSIFIPACLKKSLVLSKNDLPNSCTVLAFSSLHA</sequence>
<dbReference type="AlphaFoldDB" id="A0AAV8RE58"/>
<dbReference type="Proteomes" id="UP001222027">
    <property type="component" value="Unassembled WGS sequence"/>
</dbReference>
<reference evidence="1 2" key="1">
    <citation type="submission" date="2022-12" db="EMBL/GenBank/DDBJ databases">
        <title>Chromosome-scale assembly of the Ensete ventricosum genome.</title>
        <authorList>
            <person name="Dussert Y."/>
            <person name="Stocks J."/>
            <person name="Wendawek A."/>
            <person name="Woldeyes F."/>
            <person name="Nichols R.A."/>
            <person name="Borrell J.S."/>
        </authorList>
    </citation>
    <scope>NUCLEOTIDE SEQUENCE [LARGE SCALE GENOMIC DNA]</scope>
    <source>
        <strain evidence="2">cv. Maze</strain>
        <tissue evidence="1">Seeds</tissue>
    </source>
</reference>